<protein>
    <recommendedName>
        <fullName evidence="3">Asl1-like glycosyl hydrolase catalytic domain-containing protein</fullName>
    </recommendedName>
</protein>
<gene>
    <name evidence="1" type="ORF">CYMTET_28128</name>
</gene>
<dbReference type="EMBL" id="LGRX02015775">
    <property type="protein sequence ID" value="KAK3263046.1"/>
    <property type="molecule type" value="Genomic_DNA"/>
</dbReference>
<evidence type="ECO:0000313" key="2">
    <source>
        <dbReference type="Proteomes" id="UP001190700"/>
    </source>
</evidence>
<organism evidence="1 2">
    <name type="scientific">Cymbomonas tetramitiformis</name>
    <dbReference type="NCBI Taxonomy" id="36881"/>
    <lineage>
        <taxon>Eukaryota</taxon>
        <taxon>Viridiplantae</taxon>
        <taxon>Chlorophyta</taxon>
        <taxon>Pyramimonadophyceae</taxon>
        <taxon>Pyramimonadales</taxon>
        <taxon>Pyramimonadaceae</taxon>
        <taxon>Cymbomonas</taxon>
    </lineage>
</organism>
<dbReference type="SUPFAM" id="SSF51445">
    <property type="entry name" value="(Trans)glycosidases"/>
    <property type="match status" value="1"/>
</dbReference>
<dbReference type="InterPro" id="IPR017853">
    <property type="entry name" value="GH"/>
</dbReference>
<dbReference type="AlphaFoldDB" id="A0AAE0FPY3"/>
<accession>A0AAE0FPY3</accession>
<sequence length="709" mass="76504">MWAGQLRYPGGTVANYWYLPNATYVEPCAGDATFRGELPGEVMCEAEYADLEAMEQSWNYYTYGCRNNLGGQCYTAEEYCDADGGVWHSSGYCGSSTLGIACGCCAEGNRTNGDQDTDDGNAYGVADTGSDEYEYDYCDKKANVDAFPPGTFSATRFVQGVGSASPVTDSRGVVFDLNVLTVNEDDMLAQLEALRTEADMTGFPVSFLEFGNEFFMSGHYGDWFATAHDYIHYVRPALARARELFPEAKLAVPAGYRFCGGEEGEFTSWNEALAEYGELFDAVTIHEYTACTKSVDDNATYAVDERRSALAAWGEVQLSTHAAWVASFFGDDKEIWMTEWSYASWSGVPLQDEEDFDADAVVCSGITGIYKASFLLAAVARSQATSAPHTAMHCHLFNEQEGNGWGSNAGSTRLSEDGSIAYINGAGQIISHIAYVALQLSDQMRPVAVAGGPLLNFSVQGSANLSCVYAAAFEHSCRAGALPVYAIINRCSYRVNVTLDVSSAEAGTKLRTVSYDSYAPGDWTNVEDLPAGFAHPWTDVGPISPQVLTRDLGEGEEELLRLELGSIALTVVEFDQPAFNRTALAATCPVIEFADQSPPTPPPPSAPPCGECGDEPTTWMVNNNKSCASWIYGLDNHCNASESWRDDKTCQYSCFKSGNGYTGDNCCEALPPQPPLPPHITPPPSTSPPCCQITQDEAVAGCTDVATAE</sequence>
<dbReference type="Proteomes" id="UP001190700">
    <property type="component" value="Unassembled WGS sequence"/>
</dbReference>
<proteinExistence type="predicted"/>
<keyword evidence="2" id="KW-1185">Reference proteome</keyword>
<reference evidence="1 2" key="1">
    <citation type="journal article" date="2015" name="Genome Biol. Evol.">
        <title>Comparative Genomics of a Bacterivorous Green Alga Reveals Evolutionary Causalities and Consequences of Phago-Mixotrophic Mode of Nutrition.</title>
        <authorList>
            <person name="Burns J.A."/>
            <person name="Paasch A."/>
            <person name="Narechania A."/>
            <person name="Kim E."/>
        </authorList>
    </citation>
    <scope>NUCLEOTIDE SEQUENCE [LARGE SCALE GENOMIC DNA]</scope>
    <source>
        <strain evidence="1 2">PLY_AMNH</strain>
    </source>
</reference>
<dbReference type="Gene3D" id="3.20.20.80">
    <property type="entry name" value="Glycosidases"/>
    <property type="match status" value="1"/>
</dbReference>
<evidence type="ECO:0008006" key="3">
    <source>
        <dbReference type="Google" id="ProtNLM"/>
    </source>
</evidence>
<comment type="caution">
    <text evidence="1">The sequence shown here is derived from an EMBL/GenBank/DDBJ whole genome shotgun (WGS) entry which is preliminary data.</text>
</comment>
<feature type="non-terminal residue" evidence="1">
    <location>
        <position position="709"/>
    </location>
</feature>
<evidence type="ECO:0000313" key="1">
    <source>
        <dbReference type="EMBL" id="KAK3263046.1"/>
    </source>
</evidence>
<name>A0AAE0FPY3_9CHLO</name>